<comment type="similarity">
    <text evidence="1">Belongs to the Cyclase 1 superfamily.</text>
</comment>
<dbReference type="GO" id="GO:0004061">
    <property type="term" value="F:arylformamidase activity"/>
    <property type="evidence" value="ECO:0007669"/>
    <property type="project" value="InterPro"/>
</dbReference>
<dbReference type="Gene3D" id="3.50.30.50">
    <property type="entry name" value="Putative cyclase"/>
    <property type="match status" value="1"/>
</dbReference>
<protein>
    <recommendedName>
        <fullName evidence="4">Cyclase</fullName>
    </recommendedName>
</protein>
<comment type="caution">
    <text evidence="2">The sequence shown here is derived from an EMBL/GenBank/DDBJ whole genome shotgun (WGS) entry which is preliminary data.</text>
</comment>
<dbReference type="PANTHER" id="PTHR34861:SF11">
    <property type="entry name" value="CYCLASE"/>
    <property type="match status" value="1"/>
</dbReference>
<dbReference type="AlphaFoldDB" id="A0A427XRC2"/>
<evidence type="ECO:0000256" key="1">
    <source>
        <dbReference type="ARBA" id="ARBA00007865"/>
    </source>
</evidence>
<sequence length="319" mass="35773">MSIPCTFDELKQRPGPPLNAWGLYGEHDELGRLNLITPEAVKRGRDAIKHGICINLNLSLSLDPPISPMRGGLTHEIIGREYCIDSRVSFNTQMSTQWDGFRHFPYKHWPRQGVYTYHGGMTEAEARDPKILKYGAQSYARRPISSRAHLLDVAAYLERHGLPSLSFFDNSTAIPLKVLQECAKESNVHLQPGDILVVRTGWTEAYFALSADEVEARRKSMTGVCGVDQTEEVMRWHWENGIAAVVSDAGAYERYPSPVFPSIHEVFLAGWGLPMGELFDLRELAETCARLKQWTFLFTSMALNIDASIATPPNAQAIL</sequence>
<accession>A0A427XRC2</accession>
<dbReference type="PANTHER" id="PTHR34861">
    <property type="match status" value="1"/>
</dbReference>
<name>A0A427XRC2_9TREE</name>
<dbReference type="Pfam" id="PF04199">
    <property type="entry name" value="Cyclase"/>
    <property type="match status" value="1"/>
</dbReference>
<dbReference type="EMBL" id="RSCD01000031">
    <property type="protein sequence ID" value="RSH81399.1"/>
    <property type="molecule type" value="Genomic_DNA"/>
</dbReference>
<proteinExistence type="inferred from homology"/>
<dbReference type="OrthoDB" id="5396at2759"/>
<dbReference type="SUPFAM" id="SSF102198">
    <property type="entry name" value="Putative cyclase"/>
    <property type="match status" value="1"/>
</dbReference>
<reference evidence="2 3" key="1">
    <citation type="submission" date="2018-11" db="EMBL/GenBank/DDBJ databases">
        <title>Genome sequence of Saitozyma podzolica DSM 27192.</title>
        <authorList>
            <person name="Aliyu H."/>
            <person name="Gorte O."/>
            <person name="Ochsenreither K."/>
        </authorList>
    </citation>
    <scope>NUCLEOTIDE SEQUENCE [LARGE SCALE GENOMIC DNA]</scope>
    <source>
        <strain evidence="2 3">DSM 27192</strain>
    </source>
</reference>
<evidence type="ECO:0000313" key="2">
    <source>
        <dbReference type="EMBL" id="RSH81399.1"/>
    </source>
</evidence>
<gene>
    <name evidence="2" type="ORF">EHS25_006931</name>
</gene>
<dbReference type="GO" id="GO:0019441">
    <property type="term" value="P:L-tryptophan catabolic process to kynurenine"/>
    <property type="evidence" value="ECO:0007669"/>
    <property type="project" value="InterPro"/>
</dbReference>
<dbReference type="Proteomes" id="UP000279259">
    <property type="component" value="Unassembled WGS sequence"/>
</dbReference>
<evidence type="ECO:0008006" key="4">
    <source>
        <dbReference type="Google" id="ProtNLM"/>
    </source>
</evidence>
<dbReference type="STRING" id="1890683.A0A427XRC2"/>
<organism evidence="2 3">
    <name type="scientific">Saitozyma podzolica</name>
    <dbReference type="NCBI Taxonomy" id="1890683"/>
    <lineage>
        <taxon>Eukaryota</taxon>
        <taxon>Fungi</taxon>
        <taxon>Dikarya</taxon>
        <taxon>Basidiomycota</taxon>
        <taxon>Agaricomycotina</taxon>
        <taxon>Tremellomycetes</taxon>
        <taxon>Tremellales</taxon>
        <taxon>Trimorphomycetaceae</taxon>
        <taxon>Saitozyma</taxon>
    </lineage>
</organism>
<keyword evidence="3" id="KW-1185">Reference proteome</keyword>
<dbReference type="InterPro" id="IPR037175">
    <property type="entry name" value="KFase_sf"/>
</dbReference>
<evidence type="ECO:0000313" key="3">
    <source>
        <dbReference type="Proteomes" id="UP000279259"/>
    </source>
</evidence>
<dbReference type="InterPro" id="IPR007325">
    <property type="entry name" value="KFase/CYL"/>
</dbReference>